<evidence type="ECO:0000313" key="1">
    <source>
        <dbReference type="EMBL" id="KAF2017441.1"/>
    </source>
</evidence>
<sequence>MVSELGEIMTCNSCFIFFPLLLSFAFVSLAHRVYLLAKNNGVSAVHFSWDHSSCRFPAWPKTTITNGEARSIAILLGRVRPRAAP</sequence>
<reference evidence="1" key="1">
    <citation type="journal article" date="2020" name="Stud. Mycol.">
        <title>101 Dothideomycetes genomes: a test case for predicting lifestyles and emergence of pathogens.</title>
        <authorList>
            <person name="Haridas S."/>
            <person name="Albert R."/>
            <person name="Binder M."/>
            <person name="Bloem J."/>
            <person name="Labutti K."/>
            <person name="Salamov A."/>
            <person name="Andreopoulos B."/>
            <person name="Baker S."/>
            <person name="Barry K."/>
            <person name="Bills G."/>
            <person name="Bluhm B."/>
            <person name="Cannon C."/>
            <person name="Castanera R."/>
            <person name="Culley D."/>
            <person name="Daum C."/>
            <person name="Ezra D."/>
            <person name="Gonzalez J."/>
            <person name="Henrissat B."/>
            <person name="Kuo A."/>
            <person name="Liang C."/>
            <person name="Lipzen A."/>
            <person name="Lutzoni F."/>
            <person name="Magnuson J."/>
            <person name="Mondo S."/>
            <person name="Nolan M."/>
            <person name="Ohm R."/>
            <person name="Pangilinan J."/>
            <person name="Park H.-J."/>
            <person name="Ramirez L."/>
            <person name="Alfaro M."/>
            <person name="Sun H."/>
            <person name="Tritt A."/>
            <person name="Yoshinaga Y."/>
            <person name="Zwiers L.-H."/>
            <person name="Turgeon B."/>
            <person name="Goodwin S."/>
            <person name="Spatafora J."/>
            <person name="Crous P."/>
            <person name="Grigoriev I."/>
        </authorList>
    </citation>
    <scope>NUCLEOTIDE SEQUENCE</scope>
    <source>
        <strain evidence="1">CBS 175.79</strain>
    </source>
</reference>
<proteinExistence type="predicted"/>
<organism evidence="1 2">
    <name type="scientific">Aaosphaeria arxii CBS 175.79</name>
    <dbReference type="NCBI Taxonomy" id="1450172"/>
    <lineage>
        <taxon>Eukaryota</taxon>
        <taxon>Fungi</taxon>
        <taxon>Dikarya</taxon>
        <taxon>Ascomycota</taxon>
        <taxon>Pezizomycotina</taxon>
        <taxon>Dothideomycetes</taxon>
        <taxon>Pleosporomycetidae</taxon>
        <taxon>Pleosporales</taxon>
        <taxon>Pleosporales incertae sedis</taxon>
        <taxon>Aaosphaeria</taxon>
    </lineage>
</organism>
<keyword evidence="2" id="KW-1185">Reference proteome</keyword>
<evidence type="ECO:0000313" key="2">
    <source>
        <dbReference type="Proteomes" id="UP000799778"/>
    </source>
</evidence>
<gene>
    <name evidence="1" type="ORF">BU24DRAFT_150739</name>
</gene>
<dbReference type="Proteomes" id="UP000799778">
    <property type="component" value="Unassembled WGS sequence"/>
</dbReference>
<dbReference type="RefSeq" id="XP_033385780.1">
    <property type="nucleotide sequence ID" value="XM_033521256.1"/>
</dbReference>
<accession>A0A6A5XXI6</accession>
<dbReference type="GeneID" id="54278653"/>
<name>A0A6A5XXI6_9PLEO</name>
<dbReference type="EMBL" id="ML978068">
    <property type="protein sequence ID" value="KAF2017441.1"/>
    <property type="molecule type" value="Genomic_DNA"/>
</dbReference>
<protein>
    <submittedName>
        <fullName evidence="1">Uncharacterized protein</fullName>
    </submittedName>
</protein>
<dbReference type="AlphaFoldDB" id="A0A6A5XXI6"/>